<evidence type="ECO:0000256" key="6">
    <source>
        <dbReference type="ARBA" id="ARBA00023014"/>
    </source>
</evidence>
<dbReference type="PANTHER" id="PTHR11228">
    <property type="entry name" value="RADICAL SAM DOMAIN PROTEIN"/>
    <property type="match status" value="1"/>
</dbReference>
<dbReference type="CDD" id="cd01335">
    <property type="entry name" value="Radical_SAM"/>
    <property type="match status" value="1"/>
</dbReference>
<accession>A0A5K7ZK53</accession>
<keyword evidence="6" id="KW-0411">Iron-sulfur</keyword>
<evidence type="ECO:0000256" key="4">
    <source>
        <dbReference type="ARBA" id="ARBA00022723"/>
    </source>
</evidence>
<dbReference type="Pfam" id="PF04055">
    <property type="entry name" value="Radical_SAM"/>
    <property type="match status" value="1"/>
</dbReference>
<feature type="domain" description="Radical SAM core" evidence="7">
    <location>
        <begin position="25"/>
        <end position="242"/>
    </location>
</feature>
<evidence type="ECO:0000256" key="1">
    <source>
        <dbReference type="ARBA" id="ARBA00001966"/>
    </source>
</evidence>
<dbReference type="NCBIfam" id="TIGR04085">
    <property type="entry name" value="rSAM_more_4Fe4S"/>
    <property type="match status" value="1"/>
</dbReference>
<dbReference type="Pfam" id="PF13186">
    <property type="entry name" value="SPASM"/>
    <property type="match status" value="1"/>
</dbReference>
<dbReference type="SFLD" id="SFLDG01067">
    <property type="entry name" value="SPASM/twitch_domain_containing"/>
    <property type="match status" value="1"/>
</dbReference>
<dbReference type="GO" id="GO:0003824">
    <property type="term" value="F:catalytic activity"/>
    <property type="evidence" value="ECO:0007669"/>
    <property type="project" value="InterPro"/>
</dbReference>
<dbReference type="Gene3D" id="3.20.20.70">
    <property type="entry name" value="Aldolase class I"/>
    <property type="match status" value="1"/>
</dbReference>
<dbReference type="GO" id="GO:0051539">
    <property type="term" value="F:4 iron, 4 sulfur cluster binding"/>
    <property type="evidence" value="ECO:0007669"/>
    <property type="project" value="UniProtKB-KW"/>
</dbReference>
<name>A0A5K7ZK53_9BACT</name>
<dbReference type="PROSITE" id="PS51918">
    <property type="entry name" value="RADICAL_SAM"/>
    <property type="match status" value="1"/>
</dbReference>
<dbReference type="PANTHER" id="PTHR11228:SF34">
    <property type="entry name" value="TUNGSTEN-CONTAINING ALDEHYDE FERREDOXIN OXIDOREDUCTASE COFACTOR MODIFYING PROTEIN"/>
    <property type="match status" value="1"/>
</dbReference>
<organism evidence="8 9">
    <name type="scientific">Desulfosarcina ovata subsp. sediminis</name>
    <dbReference type="NCBI Taxonomy" id="885957"/>
    <lineage>
        <taxon>Bacteria</taxon>
        <taxon>Pseudomonadati</taxon>
        <taxon>Thermodesulfobacteriota</taxon>
        <taxon>Desulfobacteria</taxon>
        <taxon>Desulfobacterales</taxon>
        <taxon>Desulfosarcinaceae</taxon>
        <taxon>Desulfosarcina</taxon>
    </lineage>
</organism>
<keyword evidence="3" id="KW-0949">S-adenosyl-L-methionine</keyword>
<keyword evidence="2" id="KW-0004">4Fe-4S</keyword>
<evidence type="ECO:0000313" key="8">
    <source>
        <dbReference type="EMBL" id="BBO82608.1"/>
    </source>
</evidence>
<evidence type="ECO:0000313" key="9">
    <source>
        <dbReference type="Proteomes" id="UP000425960"/>
    </source>
</evidence>
<comment type="cofactor">
    <cofactor evidence="1">
        <name>[4Fe-4S] cluster</name>
        <dbReference type="ChEBI" id="CHEBI:49883"/>
    </cofactor>
</comment>
<evidence type="ECO:0000256" key="2">
    <source>
        <dbReference type="ARBA" id="ARBA00022485"/>
    </source>
</evidence>
<dbReference type="InterPro" id="IPR017200">
    <property type="entry name" value="PqqE-like"/>
</dbReference>
<keyword evidence="5" id="KW-0408">Iron</keyword>
<keyword evidence="4" id="KW-0479">Metal-binding</keyword>
<dbReference type="InterPro" id="IPR058240">
    <property type="entry name" value="rSAM_sf"/>
</dbReference>
<dbReference type="RefSeq" id="WP_155323021.1">
    <property type="nucleotide sequence ID" value="NZ_AP021876.1"/>
</dbReference>
<dbReference type="EMBL" id="AP021876">
    <property type="protein sequence ID" value="BBO82608.1"/>
    <property type="molecule type" value="Genomic_DNA"/>
</dbReference>
<protein>
    <submittedName>
        <fullName evidence="8">Radical SAM protein</fullName>
    </submittedName>
</protein>
<dbReference type="AlphaFoldDB" id="A0A5K7ZK53"/>
<dbReference type="InterPro" id="IPR007197">
    <property type="entry name" value="rSAM"/>
</dbReference>
<proteinExistence type="predicted"/>
<evidence type="ECO:0000256" key="5">
    <source>
        <dbReference type="ARBA" id="ARBA00023004"/>
    </source>
</evidence>
<evidence type="ECO:0000256" key="3">
    <source>
        <dbReference type="ARBA" id="ARBA00022691"/>
    </source>
</evidence>
<evidence type="ECO:0000259" key="7">
    <source>
        <dbReference type="PROSITE" id="PS51918"/>
    </source>
</evidence>
<dbReference type="SUPFAM" id="SSF102114">
    <property type="entry name" value="Radical SAM enzymes"/>
    <property type="match status" value="1"/>
</dbReference>
<dbReference type="KEGG" id="dov:DSCO28_31740"/>
<dbReference type="GO" id="GO:0046872">
    <property type="term" value="F:metal ion binding"/>
    <property type="evidence" value="ECO:0007669"/>
    <property type="project" value="UniProtKB-KW"/>
</dbReference>
<gene>
    <name evidence="8" type="ORF">DSCO28_31740</name>
</gene>
<dbReference type="InterPro" id="IPR050377">
    <property type="entry name" value="Radical_SAM_PqqE_MftC-like"/>
</dbReference>
<reference evidence="8 9" key="1">
    <citation type="submission" date="2019-11" db="EMBL/GenBank/DDBJ databases">
        <title>Comparative genomics of hydrocarbon-degrading Desulfosarcina strains.</title>
        <authorList>
            <person name="Watanabe M."/>
            <person name="Kojima H."/>
            <person name="Fukui M."/>
        </authorList>
    </citation>
    <scope>NUCLEOTIDE SEQUENCE [LARGE SCALE GENOMIC DNA]</scope>
    <source>
        <strain evidence="8 9">28bB2T</strain>
    </source>
</reference>
<dbReference type="InterPro" id="IPR013785">
    <property type="entry name" value="Aldolase_TIM"/>
</dbReference>
<dbReference type="PIRSF" id="PIRSF037420">
    <property type="entry name" value="PQQ_syn_pqqE"/>
    <property type="match status" value="1"/>
</dbReference>
<dbReference type="SFLD" id="SFLDG01386">
    <property type="entry name" value="main_SPASM_domain-containing"/>
    <property type="match status" value="1"/>
</dbReference>
<dbReference type="Proteomes" id="UP000425960">
    <property type="component" value="Chromosome"/>
</dbReference>
<sequence length="350" mass="39247">MACSINNRLHEFEIDGGAIARAASEKRLLTMEIEFSLRCNFHCPYCYIPTQRELDMELTPDEIRDVLVQARDLGARRIIILGGEPSIYPRIREMIDFILDHGMAVEMFTNGSGISADFAQWLHARRVRVVLKMNTFDPALQDRLAGREGAAGLIASALKRLKTAGYPSGEAFLAISTIICRPNLPELPRMWCWLRDQGIAPYFEIITPQGSANQNPWLSVDPTTLKGVFETLCGIDRERYGRSWEIQPPLVGNRCLRHQFSCLVTASGNVTPCVGVTLPIGNIRSQSLQQIIQSSPVLDDLRNYRQTIKGPCRNCEKADGCYGCRGAAYQITGDYLASDPLCWRCHNHQD</sequence>
<dbReference type="SFLD" id="SFLDS00029">
    <property type="entry name" value="Radical_SAM"/>
    <property type="match status" value="1"/>
</dbReference>
<dbReference type="InterPro" id="IPR023885">
    <property type="entry name" value="4Fe4S-binding_SPASM_dom"/>
</dbReference>